<evidence type="ECO:0000313" key="2">
    <source>
        <dbReference type="EMBL" id="KAF5811571.1"/>
    </source>
</evidence>
<feature type="compositionally biased region" description="Polar residues" evidence="1">
    <location>
        <begin position="1"/>
        <end position="14"/>
    </location>
</feature>
<sequence>MESPNPSRGGSTRNLELLKSPPPQSRTKKTLTRRQDRNQSELQHHLCGHKPHHLHCRT</sequence>
<reference evidence="2" key="1">
    <citation type="journal article" date="2017" name="Nature">
        <title>The sunflower genome provides insights into oil metabolism, flowering and Asterid evolution.</title>
        <authorList>
            <person name="Badouin H."/>
            <person name="Gouzy J."/>
            <person name="Grassa C.J."/>
            <person name="Murat F."/>
            <person name="Staton S.E."/>
            <person name="Cottret L."/>
            <person name="Lelandais-Briere C."/>
            <person name="Owens G.L."/>
            <person name="Carrere S."/>
            <person name="Mayjonade B."/>
            <person name="Legrand L."/>
            <person name="Gill N."/>
            <person name="Kane N.C."/>
            <person name="Bowers J.E."/>
            <person name="Hubner S."/>
            <person name="Bellec A."/>
            <person name="Berard A."/>
            <person name="Berges H."/>
            <person name="Blanchet N."/>
            <person name="Boniface M.C."/>
            <person name="Brunel D."/>
            <person name="Catrice O."/>
            <person name="Chaidir N."/>
            <person name="Claudel C."/>
            <person name="Donnadieu C."/>
            <person name="Faraut T."/>
            <person name="Fievet G."/>
            <person name="Helmstetter N."/>
            <person name="King M."/>
            <person name="Knapp S.J."/>
            <person name="Lai Z."/>
            <person name="Le Paslier M.C."/>
            <person name="Lippi Y."/>
            <person name="Lorenzon L."/>
            <person name="Mandel J.R."/>
            <person name="Marage G."/>
            <person name="Marchand G."/>
            <person name="Marquand E."/>
            <person name="Bret-Mestries E."/>
            <person name="Morien E."/>
            <person name="Nambeesan S."/>
            <person name="Nguyen T."/>
            <person name="Pegot-Espagnet P."/>
            <person name="Pouilly N."/>
            <person name="Raftis F."/>
            <person name="Sallet E."/>
            <person name="Schiex T."/>
            <person name="Thomas J."/>
            <person name="Vandecasteele C."/>
            <person name="Vares D."/>
            <person name="Vear F."/>
            <person name="Vautrin S."/>
            <person name="Crespi M."/>
            <person name="Mangin B."/>
            <person name="Burke J.M."/>
            <person name="Salse J."/>
            <person name="Munos S."/>
            <person name="Vincourt P."/>
            <person name="Rieseberg L.H."/>
            <person name="Langlade N.B."/>
        </authorList>
    </citation>
    <scope>NUCLEOTIDE SEQUENCE</scope>
    <source>
        <tissue evidence="2">Leaves</tissue>
    </source>
</reference>
<proteinExistence type="predicted"/>
<dbReference type="AlphaFoldDB" id="A0A9K3J9Z0"/>
<feature type="compositionally biased region" description="Basic and acidic residues" evidence="1">
    <location>
        <begin position="33"/>
        <end position="44"/>
    </location>
</feature>
<accession>A0A9K3J9Z0</accession>
<protein>
    <submittedName>
        <fullName evidence="2">Uncharacterized protein</fullName>
    </submittedName>
</protein>
<reference evidence="2" key="2">
    <citation type="submission" date="2020-06" db="EMBL/GenBank/DDBJ databases">
        <title>Helianthus annuus Genome sequencing and assembly Release 2.</title>
        <authorList>
            <person name="Gouzy J."/>
            <person name="Langlade N."/>
            <person name="Munos S."/>
        </authorList>
    </citation>
    <scope>NUCLEOTIDE SEQUENCE</scope>
    <source>
        <tissue evidence="2">Leaves</tissue>
    </source>
</reference>
<name>A0A9K3J9Z0_HELAN</name>
<keyword evidence="3" id="KW-1185">Reference proteome</keyword>
<feature type="compositionally biased region" description="Basic residues" evidence="1">
    <location>
        <begin position="46"/>
        <end position="58"/>
    </location>
</feature>
<dbReference type="EMBL" id="MNCJ02000319">
    <property type="protein sequence ID" value="KAF5811571.1"/>
    <property type="molecule type" value="Genomic_DNA"/>
</dbReference>
<dbReference type="Proteomes" id="UP000215914">
    <property type="component" value="Unassembled WGS sequence"/>
</dbReference>
<organism evidence="2 3">
    <name type="scientific">Helianthus annuus</name>
    <name type="common">Common sunflower</name>
    <dbReference type="NCBI Taxonomy" id="4232"/>
    <lineage>
        <taxon>Eukaryota</taxon>
        <taxon>Viridiplantae</taxon>
        <taxon>Streptophyta</taxon>
        <taxon>Embryophyta</taxon>
        <taxon>Tracheophyta</taxon>
        <taxon>Spermatophyta</taxon>
        <taxon>Magnoliopsida</taxon>
        <taxon>eudicotyledons</taxon>
        <taxon>Gunneridae</taxon>
        <taxon>Pentapetalae</taxon>
        <taxon>asterids</taxon>
        <taxon>campanulids</taxon>
        <taxon>Asterales</taxon>
        <taxon>Asteraceae</taxon>
        <taxon>Asteroideae</taxon>
        <taxon>Heliantheae alliance</taxon>
        <taxon>Heliantheae</taxon>
        <taxon>Helianthus</taxon>
    </lineage>
</organism>
<comment type="caution">
    <text evidence="2">The sequence shown here is derived from an EMBL/GenBank/DDBJ whole genome shotgun (WGS) entry which is preliminary data.</text>
</comment>
<evidence type="ECO:0000256" key="1">
    <source>
        <dbReference type="SAM" id="MobiDB-lite"/>
    </source>
</evidence>
<evidence type="ECO:0000313" key="3">
    <source>
        <dbReference type="Proteomes" id="UP000215914"/>
    </source>
</evidence>
<gene>
    <name evidence="2" type="ORF">HanXRQr2_Chr04g0182911</name>
</gene>
<feature type="region of interest" description="Disordered" evidence="1">
    <location>
        <begin position="1"/>
        <end position="58"/>
    </location>
</feature>
<dbReference type="Gramene" id="mRNA:HanXRQr2_Chr04g0182911">
    <property type="protein sequence ID" value="CDS:HanXRQr2_Chr04g0182911.1"/>
    <property type="gene ID" value="HanXRQr2_Chr04g0182911"/>
</dbReference>